<organism evidence="1 2">
    <name type="scientific">Algoriphagus iocasae</name>
    <dbReference type="NCBI Taxonomy" id="1836499"/>
    <lineage>
        <taxon>Bacteria</taxon>
        <taxon>Pseudomonadati</taxon>
        <taxon>Bacteroidota</taxon>
        <taxon>Cytophagia</taxon>
        <taxon>Cytophagales</taxon>
        <taxon>Cyclobacteriaceae</taxon>
        <taxon>Algoriphagus</taxon>
    </lineage>
</organism>
<keyword evidence="2" id="KW-1185">Reference proteome</keyword>
<sequence>MSIKYQACEPFRAYNRIEGRPREEELDDSLAAKVHDPLWMLARQFQFGELKGEDAGSAIFAKVAINTVRMTSFTGANGLKTPYSEAIPLETRVERIIPDIDLKMAVRLGKKFLQVLDEVGGNAPTSQGYTTGMYKNQFLEKYPFVLPEIEDGETAQETTVKARSLSLQQASSFLRAMAGRAVNGRGLWLELDRDFSKINNFVLAGSQTPSPDKFILSKHKTIAQDAAKKWIDYVVNELNLPENSQDDSWLNNRLEYTFKTTIDEGNGTQTELKADEYFQGHLDWYSFDVAKEKEEGSSSIDETIRKREVLTVIPSEASFAGMPNSRWWEMEDGSIDLGNLKASDTDIAKILVTQYALQYSNDWLSIPYDIPTGTFAEVEGILVRDTFGQNYFVDAAHKNGESWNEWNMYSLTVDKGEFEAPAFDKRILLPAAAVKTLESEAIEEVKFIRDEMANMVWGIESRIPDSLGGGMDGYEAASNLNSEFERLIKEEEVADEIVLPEINLNAIDSRATTYKPQLKYQLGNSVSENWIPFIAVHQKGSNREIHFQRASMPRILEIFEPHAIRPRTQLLRDGINEDDSQKTPFFINEEEIPRSGVKLTGTYQRTRWYNGKIVSWYGRRKRTGRGEGSSGLRFDLVLDNK</sequence>
<evidence type="ECO:0000313" key="2">
    <source>
        <dbReference type="Proteomes" id="UP000588604"/>
    </source>
</evidence>
<dbReference type="Proteomes" id="UP000588604">
    <property type="component" value="Unassembled WGS sequence"/>
</dbReference>
<gene>
    <name evidence="1" type="ORF">FHS59_004317</name>
</gene>
<name>A0A841N3C8_9BACT</name>
<evidence type="ECO:0000313" key="1">
    <source>
        <dbReference type="EMBL" id="MBB6328661.1"/>
    </source>
</evidence>
<dbReference type="EMBL" id="JACIJO010000004">
    <property type="protein sequence ID" value="MBB6328661.1"/>
    <property type="molecule type" value="Genomic_DNA"/>
</dbReference>
<dbReference type="AlphaFoldDB" id="A0A841N3C8"/>
<accession>A0A841N3C8</accession>
<reference evidence="1 2" key="1">
    <citation type="submission" date="2020-08" db="EMBL/GenBank/DDBJ databases">
        <title>Genomic Encyclopedia of Type Strains, Phase IV (KMG-IV): sequencing the most valuable type-strain genomes for metagenomic binning, comparative biology and taxonomic classification.</title>
        <authorList>
            <person name="Goeker M."/>
        </authorList>
    </citation>
    <scope>NUCLEOTIDE SEQUENCE [LARGE SCALE GENOMIC DNA]</scope>
    <source>
        <strain evidence="1 2">DSM 102044</strain>
    </source>
</reference>
<comment type="caution">
    <text evidence="1">The sequence shown here is derived from an EMBL/GenBank/DDBJ whole genome shotgun (WGS) entry which is preliminary data.</text>
</comment>
<protein>
    <submittedName>
        <fullName evidence="1">Uncharacterized protein</fullName>
    </submittedName>
</protein>
<proteinExistence type="predicted"/>
<dbReference type="RefSeq" id="WP_184497955.1">
    <property type="nucleotide sequence ID" value="NZ_JACIJO010000004.1"/>
</dbReference>